<gene>
    <name evidence="1" type="ORF">EVAR_78234_1</name>
</gene>
<keyword evidence="2" id="KW-1185">Reference proteome</keyword>
<name>A0A4C1T5I2_EUMVA</name>
<organism evidence="1 2">
    <name type="scientific">Eumeta variegata</name>
    <name type="common">Bagworm moth</name>
    <name type="synonym">Eumeta japonica</name>
    <dbReference type="NCBI Taxonomy" id="151549"/>
    <lineage>
        <taxon>Eukaryota</taxon>
        <taxon>Metazoa</taxon>
        <taxon>Ecdysozoa</taxon>
        <taxon>Arthropoda</taxon>
        <taxon>Hexapoda</taxon>
        <taxon>Insecta</taxon>
        <taxon>Pterygota</taxon>
        <taxon>Neoptera</taxon>
        <taxon>Endopterygota</taxon>
        <taxon>Lepidoptera</taxon>
        <taxon>Glossata</taxon>
        <taxon>Ditrysia</taxon>
        <taxon>Tineoidea</taxon>
        <taxon>Psychidae</taxon>
        <taxon>Oiketicinae</taxon>
        <taxon>Eumeta</taxon>
    </lineage>
</organism>
<dbReference type="AlphaFoldDB" id="A0A4C1T5I2"/>
<dbReference type="Proteomes" id="UP000299102">
    <property type="component" value="Unassembled WGS sequence"/>
</dbReference>
<evidence type="ECO:0000313" key="1">
    <source>
        <dbReference type="EMBL" id="GBP08830.1"/>
    </source>
</evidence>
<protein>
    <submittedName>
        <fullName evidence="1">Uncharacterized protein</fullName>
    </submittedName>
</protein>
<proteinExistence type="predicted"/>
<comment type="caution">
    <text evidence="1">The sequence shown here is derived from an EMBL/GenBank/DDBJ whole genome shotgun (WGS) entry which is preliminary data.</text>
</comment>
<accession>A0A4C1T5I2</accession>
<dbReference type="EMBL" id="BGZK01000033">
    <property type="protein sequence ID" value="GBP08830.1"/>
    <property type="molecule type" value="Genomic_DNA"/>
</dbReference>
<sequence length="95" mass="10399">MVVEAPTDMMPAFALGFVQIGTVADSQIGVESRTESRIEKETGMGIKIETRIETDVNRCKRRRNPLYIHAGAAAGETLRARRSQEGAEQPGQLVV</sequence>
<reference evidence="1 2" key="1">
    <citation type="journal article" date="2019" name="Commun. Biol.">
        <title>The bagworm genome reveals a unique fibroin gene that provides high tensile strength.</title>
        <authorList>
            <person name="Kono N."/>
            <person name="Nakamura H."/>
            <person name="Ohtoshi R."/>
            <person name="Tomita M."/>
            <person name="Numata K."/>
            <person name="Arakawa K."/>
        </authorList>
    </citation>
    <scope>NUCLEOTIDE SEQUENCE [LARGE SCALE GENOMIC DNA]</scope>
</reference>
<evidence type="ECO:0000313" key="2">
    <source>
        <dbReference type="Proteomes" id="UP000299102"/>
    </source>
</evidence>